<evidence type="ECO:0000313" key="8">
    <source>
        <dbReference type="EMBL" id="KOF86860.1"/>
    </source>
</evidence>
<proteinExistence type="predicted"/>
<dbReference type="PANTHER" id="PTHR19325">
    <property type="entry name" value="COMPLEMENT COMPONENT-RELATED SUSHI DOMAIN-CONTAINING"/>
    <property type="match status" value="1"/>
</dbReference>
<dbReference type="STRING" id="37653.A0A0L8HDL0"/>
<evidence type="ECO:0000256" key="2">
    <source>
        <dbReference type="ARBA" id="ARBA00022737"/>
    </source>
</evidence>
<dbReference type="Pfam" id="PF00084">
    <property type="entry name" value="Sushi"/>
    <property type="match status" value="3"/>
</dbReference>
<gene>
    <name evidence="8" type="ORF">OCBIM_22017847mg</name>
</gene>
<dbReference type="Gene3D" id="2.10.70.10">
    <property type="entry name" value="Complement Module, domain 1"/>
    <property type="match status" value="4"/>
</dbReference>
<dbReference type="InterPro" id="IPR050350">
    <property type="entry name" value="Compl-Cell_Adhes-Reg"/>
</dbReference>
<evidence type="ECO:0000256" key="3">
    <source>
        <dbReference type="ARBA" id="ARBA00023157"/>
    </source>
</evidence>
<evidence type="ECO:0008006" key="9">
    <source>
        <dbReference type="Google" id="ProtNLM"/>
    </source>
</evidence>
<dbReference type="EMBL" id="KQ418552">
    <property type="protein sequence ID" value="KOF86860.1"/>
    <property type="molecule type" value="Genomic_DNA"/>
</dbReference>
<dbReference type="PROSITE" id="PS50923">
    <property type="entry name" value="SUSHI"/>
    <property type="match status" value="4"/>
</dbReference>
<dbReference type="Pfam" id="PF00024">
    <property type="entry name" value="PAN_1"/>
    <property type="match status" value="1"/>
</dbReference>
<dbReference type="CDD" id="cd00033">
    <property type="entry name" value="CCP"/>
    <property type="match status" value="4"/>
</dbReference>
<keyword evidence="4" id="KW-0325">Glycoprotein</keyword>
<name>A0A0L8HDL0_OCTBM</name>
<feature type="domain" description="Sushi" evidence="6">
    <location>
        <begin position="355"/>
        <end position="422"/>
    </location>
</feature>
<protein>
    <recommendedName>
        <fullName evidence="9">Sushi domain-containing protein</fullName>
    </recommendedName>
</protein>
<organism evidence="8">
    <name type="scientific">Octopus bimaculoides</name>
    <name type="common">California two-spotted octopus</name>
    <dbReference type="NCBI Taxonomy" id="37653"/>
    <lineage>
        <taxon>Eukaryota</taxon>
        <taxon>Metazoa</taxon>
        <taxon>Spiralia</taxon>
        <taxon>Lophotrochozoa</taxon>
        <taxon>Mollusca</taxon>
        <taxon>Cephalopoda</taxon>
        <taxon>Coleoidea</taxon>
        <taxon>Octopodiformes</taxon>
        <taxon>Octopoda</taxon>
        <taxon>Incirrata</taxon>
        <taxon>Octopodidae</taxon>
        <taxon>Octopus</taxon>
    </lineage>
</organism>
<comment type="caution">
    <text evidence="5">Lacks conserved residue(s) required for the propagation of feature annotation.</text>
</comment>
<reference evidence="8" key="1">
    <citation type="submission" date="2015-07" db="EMBL/GenBank/DDBJ databases">
        <title>MeaNS - Measles Nucleotide Surveillance Program.</title>
        <authorList>
            <person name="Tran T."/>
            <person name="Druce J."/>
        </authorList>
    </citation>
    <scope>NUCLEOTIDE SEQUENCE</scope>
    <source>
        <strain evidence="8">UCB-OBI-ISO-001</strain>
        <tissue evidence="8">Gonad</tissue>
    </source>
</reference>
<dbReference type="InterPro" id="IPR003609">
    <property type="entry name" value="Pan_app"/>
</dbReference>
<dbReference type="InterPro" id="IPR035976">
    <property type="entry name" value="Sushi/SCR/CCP_sf"/>
</dbReference>
<sequence length="430" mass="48108">MPSNRVKFSLTKPALLYSMTSIKPWLPTFKSLLLGPLQPLLNGQLVKILLLLVIVQISTCLRVCLTLKEISDSQNWDTFFETYSLPREECENLCVRRSACHSFSYDSEDNRCKLSSKNPTADYENITIITSSPCIYRPCAADEMCVNANRSGHFCFPLDIDCGYPLQYRNMLHDVPSTKYSNEVQYFCKVGYRFTEGENTSTCLLSGKWSAVPAECQQIECGTPAVIPNTTMVVDGAAIDPSDVPHTYLSQVTYRCLEDYVKINGSVTSTCQLDSHWAAATIQCLYVKCADPPRLPDTTLSLNGESVAPSEVPGKFNTRVTYNCSEYNVYRSGSTSSVCQLNSTWSNVSIQCLYVKCGRPPKITDAEFQVNGKSTSRTDVPDKYNSRVTYKCKDGFNYADGPQTSECRLDSKWSKVIMVCSRLIMNIIPN</sequence>
<dbReference type="SUPFAM" id="SSF57414">
    <property type="entry name" value="Hairpin loop containing domain-like"/>
    <property type="match status" value="1"/>
</dbReference>
<evidence type="ECO:0000259" key="6">
    <source>
        <dbReference type="PROSITE" id="PS50923"/>
    </source>
</evidence>
<accession>A0A0L8HDL0</accession>
<dbReference type="SMART" id="SM00032">
    <property type="entry name" value="CCP"/>
    <property type="match status" value="4"/>
</dbReference>
<dbReference type="OrthoDB" id="6159920at2759"/>
<keyword evidence="3" id="KW-1015">Disulfide bond</keyword>
<dbReference type="SUPFAM" id="SSF57535">
    <property type="entry name" value="Complement control module/SCR domain"/>
    <property type="match status" value="4"/>
</dbReference>
<evidence type="ECO:0000256" key="1">
    <source>
        <dbReference type="ARBA" id="ARBA00022659"/>
    </source>
</evidence>
<keyword evidence="1 5" id="KW-0768">Sushi</keyword>
<dbReference type="InterPro" id="IPR000436">
    <property type="entry name" value="Sushi_SCR_CCP_dom"/>
</dbReference>
<keyword evidence="2" id="KW-0677">Repeat</keyword>
<feature type="domain" description="Sushi" evidence="6">
    <location>
        <begin position="219"/>
        <end position="286"/>
    </location>
</feature>
<dbReference type="AlphaFoldDB" id="A0A0L8HDL0"/>
<dbReference type="Gene3D" id="3.50.4.10">
    <property type="entry name" value="Hepatocyte Growth Factor"/>
    <property type="match status" value="1"/>
</dbReference>
<dbReference type="OMA" id="ADHTCEP"/>
<feature type="domain" description="Sushi" evidence="6">
    <location>
        <begin position="287"/>
        <end position="354"/>
    </location>
</feature>
<feature type="domain" description="Apple" evidence="7">
    <location>
        <begin position="64"/>
        <end position="139"/>
    </location>
</feature>
<evidence type="ECO:0000256" key="5">
    <source>
        <dbReference type="PROSITE-ProRule" id="PRU00302"/>
    </source>
</evidence>
<dbReference type="PANTHER" id="PTHR19325:SF575">
    <property type="entry name" value="LOCOMOTION-RELATED PROTEIN HIKARU GENKI"/>
    <property type="match status" value="1"/>
</dbReference>
<evidence type="ECO:0000256" key="4">
    <source>
        <dbReference type="ARBA" id="ARBA00023180"/>
    </source>
</evidence>
<dbReference type="KEGG" id="obi:106871589"/>
<dbReference type="PROSITE" id="PS50948">
    <property type="entry name" value="PAN"/>
    <property type="match status" value="1"/>
</dbReference>
<feature type="domain" description="Sushi" evidence="6">
    <location>
        <begin position="160"/>
        <end position="218"/>
    </location>
</feature>
<evidence type="ECO:0000259" key="7">
    <source>
        <dbReference type="PROSITE" id="PS50948"/>
    </source>
</evidence>